<evidence type="ECO:0000256" key="2">
    <source>
        <dbReference type="ARBA" id="ARBA00022801"/>
    </source>
</evidence>
<dbReference type="RefSeq" id="WP_126309186.1">
    <property type="nucleotide sequence ID" value="NZ_AP018449.1"/>
</dbReference>
<keyword evidence="1" id="KW-0547">Nucleotide-binding</keyword>
<keyword evidence="6" id="KW-1185">Reference proteome</keyword>
<dbReference type="InterPro" id="IPR027417">
    <property type="entry name" value="P-loop_NTPase"/>
</dbReference>
<proteinExistence type="predicted"/>
<feature type="domain" description="SF3 helicase" evidence="4">
    <location>
        <begin position="193"/>
        <end position="357"/>
    </location>
</feature>
<dbReference type="EMBL" id="AP018449">
    <property type="protein sequence ID" value="BBB92273.1"/>
    <property type="molecule type" value="Genomic_DNA"/>
</dbReference>
<dbReference type="SUPFAM" id="SSF52540">
    <property type="entry name" value="P-loop containing nucleoside triphosphate hydrolases"/>
    <property type="match status" value="1"/>
</dbReference>
<dbReference type="PANTHER" id="PTHR35372:SF2">
    <property type="entry name" value="SF3 HELICASE DOMAIN-CONTAINING PROTEIN"/>
    <property type="match status" value="1"/>
</dbReference>
<dbReference type="InterPro" id="IPR045455">
    <property type="entry name" value="NrS-1_pol-like_helicase"/>
</dbReference>
<dbReference type="Pfam" id="PF19263">
    <property type="entry name" value="DUF5906"/>
    <property type="match status" value="1"/>
</dbReference>
<evidence type="ECO:0000256" key="3">
    <source>
        <dbReference type="ARBA" id="ARBA00022840"/>
    </source>
</evidence>
<reference evidence="5 6" key="1">
    <citation type="journal article" date="2018" name="Int. J. Syst. Evol. Microbiol.">
        <title>Methylomusa anaerophila gen. nov., sp. nov., an anaerobic methanol-utilizing bacterium isolated from a microbial fuel cell.</title>
        <authorList>
            <person name="Amano N."/>
            <person name="Yamamuro A."/>
            <person name="Miyahara M."/>
            <person name="Kouzuma A."/>
            <person name="Abe T."/>
            <person name="Watanabe K."/>
        </authorList>
    </citation>
    <scope>NUCLEOTIDE SEQUENCE [LARGE SCALE GENOMIC DNA]</scope>
    <source>
        <strain evidence="5 6">MMFC1</strain>
    </source>
</reference>
<dbReference type="Proteomes" id="UP000276437">
    <property type="component" value="Chromosome"/>
</dbReference>
<evidence type="ECO:0000313" key="5">
    <source>
        <dbReference type="EMBL" id="BBB92273.1"/>
    </source>
</evidence>
<evidence type="ECO:0000313" key="6">
    <source>
        <dbReference type="Proteomes" id="UP000276437"/>
    </source>
</evidence>
<dbReference type="GO" id="GO:0005524">
    <property type="term" value="F:ATP binding"/>
    <property type="evidence" value="ECO:0007669"/>
    <property type="project" value="UniProtKB-KW"/>
</dbReference>
<dbReference type="OrthoDB" id="9763644at2"/>
<dbReference type="InterPro" id="IPR014015">
    <property type="entry name" value="Helicase_SF3_DNA-vir"/>
</dbReference>
<evidence type="ECO:0000259" key="4">
    <source>
        <dbReference type="PROSITE" id="PS51206"/>
    </source>
</evidence>
<dbReference type="InterPro" id="IPR051620">
    <property type="entry name" value="ORF904-like_C"/>
</dbReference>
<name>A0A348AMH5_9FIRM</name>
<sequence>MNNITTKVKKISSIQKEKRIQTCGFIGKRNGINVIKRPEMFDWFRKNGHLFFKDKFKYVSNAFYGWNGRYWETGTEFVDRYIYNEFDRLYDVCVRLDDIPLLRKAGEYKDHISSHLVWDWDDNYDKKVYVTFRNGTLGVNLEDRSFEFLEQDFDMNLNAVYALNYDFVDTMMEVDYWKKSFIGTYFLQYYEEYNLNQLQQFLASLLIPQYQPQQALVIQGDGGDGKGVLMGTLKLLFGNVITEVDPSRWSETHAMAALVGSVLNITNEAPTREISLDAWKSIIANDRVNVNPKHERTYSYKPYGKHILTVNELPKIAVQKSSVRRMPIIRTCKSTSAEERSVFFKRDFENNRDALIAFMLQGLFLLKENGFKEIVGDIEMKKEFIYENESTIGEFIKDCLDVTEKQEDFESVDELFTAFRYWRDDHAQGSKGITKVTFSKKLKTVLLLGDKKIEGSVVRKICGIATRGFSGVAINKKWKKNLQDIRKHGGIKLI</sequence>
<dbReference type="KEGG" id="mana:MAMMFC1_02958"/>
<dbReference type="PANTHER" id="PTHR35372">
    <property type="entry name" value="ATP BINDING PROTEIN-RELATED"/>
    <property type="match status" value="1"/>
</dbReference>
<dbReference type="GO" id="GO:0016787">
    <property type="term" value="F:hydrolase activity"/>
    <property type="evidence" value="ECO:0007669"/>
    <property type="project" value="UniProtKB-KW"/>
</dbReference>
<keyword evidence="2" id="KW-0378">Hydrolase</keyword>
<dbReference type="AlphaFoldDB" id="A0A348AMH5"/>
<dbReference type="Gene3D" id="3.40.50.300">
    <property type="entry name" value="P-loop containing nucleotide triphosphate hydrolases"/>
    <property type="match status" value="1"/>
</dbReference>
<accession>A0A348AMH5</accession>
<organism evidence="5 6">
    <name type="scientific">Methylomusa anaerophila</name>
    <dbReference type="NCBI Taxonomy" id="1930071"/>
    <lineage>
        <taxon>Bacteria</taxon>
        <taxon>Bacillati</taxon>
        <taxon>Bacillota</taxon>
        <taxon>Negativicutes</taxon>
        <taxon>Selenomonadales</taxon>
        <taxon>Sporomusaceae</taxon>
        <taxon>Methylomusa</taxon>
    </lineage>
</organism>
<evidence type="ECO:0000256" key="1">
    <source>
        <dbReference type="ARBA" id="ARBA00022741"/>
    </source>
</evidence>
<gene>
    <name evidence="5" type="ORF">MAMMFC1_02958</name>
</gene>
<dbReference type="PROSITE" id="PS51206">
    <property type="entry name" value="SF3_HELICASE_1"/>
    <property type="match status" value="1"/>
</dbReference>
<protein>
    <recommendedName>
        <fullName evidence="4">SF3 helicase domain-containing protein</fullName>
    </recommendedName>
</protein>
<keyword evidence="3" id="KW-0067">ATP-binding</keyword>